<organism evidence="3 4">
    <name type="scientific">Amycolatopsis acidiphila</name>
    <dbReference type="NCBI Taxonomy" id="715473"/>
    <lineage>
        <taxon>Bacteria</taxon>
        <taxon>Bacillati</taxon>
        <taxon>Actinomycetota</taxon>
        <taxon>Actinomycetes</taxon>
        <taxon>Pseudonocardiales</taxon>
        <taxon>Pseudonocardiaceae</taxon>
        <taxon>Amycolatopsis</taxon>
    </lineage>
</organism>
<dbReference type="Gene3D" id="3.40.50.720">
    <property type="entry name" value="NAD(P)-binding Rossmann-like Domain"/>
    <property type="match status" value="1"/>
</dbReference>
<dbReference type="GO" id="GO:0016491">
    <property type="term" value="F:oxidoreductase activity"/>
    <property type="evidence" value="ECO:0007669"/>
    <property type="project" value="UniProtKB-KW"/>
</dbReference>
<accession>A0A558AP96</accession>
<dbReference type="Proteomes" id="UP000318578">
    <property type="component" value="Unassembled WGS sequence"/>
</dbReference>
<dbReference type="PRINTS" id="PR00081">
    <property type="entry name" value="GDHRDH"/>
</dbReference>
<dbReference type="RefSeq" id="WP_144632239.1">
    <property type="nucleotide sequence ID" value="NZ_BNAX01000008.1"/>
</dbReference>
<dbReference type="InterPro" id="IPR002347">
    <property type="entry name" value="SDR_fam"/>
</dbReference>
<reference evidence="3 4" key="1">
    <citation type="submission" date="2019-07" db="EMBL/GenBank/DDBJ databases">
        <title>New species of Amycolatopsis and Streptomyces.</title>
        <authorList>
            <person name="Duangmal K."/>
            <person name="Teo W.F.A."/>
            <person name="Lipun K."/>
        </authorList>
    </citation>
    <scope>NUCLEOTIDE SEQUENCE [LARGE SCALE GENOMIC DNA]</scope>
    <source>
        <strain evidence="3 4">JCM 30562</strain>
    </source>
</reference>
<comment type="caution">
    <text evidence="3">The sequence shown here is derived from an EMBL/GenBank/DDBJ whole genome shotgun (WGS) entry which is preliminary data.</text>
</comment>
<gene>
    <name evidence="3" type="ORF">FNH06_01265</name>
</gene>
<dbReference type="PANTHER" id="PTHR24321">
    <property type="entry name" value="DEHYDROGENASES, SHORT CHAIN"/>
    <property type="match status" value="1"/>
</dbReference>
<name>A0A558AP96_9PSEU</name>
<evidence type="ECO:0000313" key="4">
    <source>
        <dbReference type="Proteomes" id="UP000318578"/>
    </source>
</evidence>
<dbReference type="OrthoDB" id="3676637at2"/>
<evidence type="ECO:0000256" key="2">
    <source>
        <dbReference type="ARBA" id="ARBA00023002"/>
    </source>
</evidence>
<keyword evidence="4" id="KW-1185">Reference proteome</keyword>
<dbReference type="InterPro" id="IPR036291">
    <property type="entry name" value="NAD(P)-bd_dom_sf"/>
</dbReference>
<evidence type="ECO:0000256" key="1">
    <source>
        <dbReference type="ARBA" id="ARBA00006484"/>
    </source>
</evidence>
<dbReference type="PANTHER" id="PTHR24321:SF8">
    <property type="entry name" value="ESTRADIOL 17-BETA-DEHYDROGENASE 8-RELATED"/>
    <property type="match status" value="1"/>
</dbReference>
<dbReference type="EMBL" id="VJZA01000001">
    <property type="protein sequence ID" value="TVT26079.1"/>
    <property type="molecule type" value="Genomic_DNA"/>
</dbReference>
<dbReference type="Pfam" id="PF13561">
    <property type="entry name" value="adh_short_C2"/>
    <property type="match status" value="1"/>
</dbReference>
<evidence type="ECO:0000313" key="3">
    <source>
        <dbReference type="EMBL" id="TVT26079.1"/>
    </source>
</evidence>
<protein>
    <submittedName>
        <fullName evidence="3">SDR family oxidoreductase</fullName>
    </submittedName>
</protein>
<sequence length="244" mass="25240">MIAVTGSASGIGAAVVPALRAEGHDVIGVDLRDAQVRADLGTPDGRQRAIDGVLDRCGGSLEGLVLCAGLGPHTPDPVRIIEVNYRGAVTVLDGLFPALRTAAVAVSSSASTMVRWADNPIARGEEAAALADAGEYRGQLAYAWSKNALTVAVRSRVAEWGAAGVRLNTVAPGAVDTPLLAGGLADPRYGDAIRNYRAPIPRHGRPAEVAALIVYLLGPRAGYVHGAQFMIDGGSDALMRPTEF</sequence>
<dbReference type="SUPFAM" id="SSF51735">
    <property type="entry name" value="NAD(P)-binding Rossmann-fold domains"/>
    <property type="match status" value="1"/>
</dbReference>
<dbReference type="AlphaFoldDB" id="A0A558AP96"/>
<keyword evidence="2" id="KW-0560">Oxidoreductase</keyword>
<comment type="similarity">
    <text evidence="1">Belongs to the short-chain dehydrogenases/reductases (SDR) family.</text>
</comment>
<proteinExistence type="inferred from homology"/>